<gene>
    <name evidence="6" type="ORF">Mal4_23970</name>
</gene>
<reference evidence="6 7" key="1">
    <citation type="submission" date="2019-02" db="EMBL/GenBank/DDBJ databases">
        <title>Deep-cultivation of Planctomycetes and their phenomic and genomic characterization uncovers novel biology.</title>
        <authorList>
            <person name="Wiegand S."/>
            <person name="Jogler M."/>
            <person name="Boedeker C."/>
            <person name="Pinto D."/>
            <person name="Vollmers J."/>
            <person name="Rivas-Marin E."/>
            <person name="Kohn T."/>
            <person name="Peeters S.H."/>
            <person name="Heuer A."/>
            <person name="Rast P."/>
            <person name="Oberbeckmann S."/>
            <person name="Bunk B."/>
            <person name="Jeske O."/>
            <person name="Meyerdierks A."/>
            <person name="Storesund J.E."/>
            <person name="Kallscheuer N."/>
            <person name="Luecker S."/>
            <person name="Lage O.M."/>
            <person name="Pohl T."/>
            <person name="Merkel B.J."/>
            <person name="Hornburger P."/>
            <person name="Mueller R.-W."/>
            <person name="Bruemmer F."/>
            <person name="Labrenz M."/>
            <person name="Spormann A.M."/>
            <person name="Op den Camp H."/>
            <person name="Overmann J."/>
            <person name="Amann R."/>
            <person name="Jetten M.S.M."/>
            <person name="Mascher T."/>
            <person name="Medema M.H."/>
            <person name="Devos D.P."/>
            <person name="Kaster A.-K."/>
            <person name="Ovreas L."/>
            <person name="Rohde M."/>
            <person name="Galperin M.Y."/>
            <person name="Jogler C."/>
        </authorList>
    </citation>
    <scope>NUCLEOTIDE SEQUENCE [LARGE SCALE GENOMIC DNA]</scope>
    <source>
        <strain evidence="6 7">Mal4</strain>
    </source>
</reference>
<organism evidence="6 7">
    <name type="scientific">Maioricimonas rarisocia</name>
    <dbReference type="NCBI Taxonomy" id="2528026"/>
    <lineage>
        <taxon>Bacteria</taxon>
        <taxon>Pseudomonadati</taxon>
        <taxon>Planctomycetota</taxon>
        <taxon>Planctomycetia</taxon>
        <taxon>Planctomycetales</taxon>
        <taxon>Planctomycetaceae</taxon>
        <taxon>Maioricimonas</taxon>
    </lineage>
</organism>
<evidence type="ECO:0000259" key="3">
    <source>
        <dbReference type="Pfam" id="PF07619"/>
    </source>
</evidence>
<feature type="transmembrane region" description="Helical" evidence="2">
    <location>
        <begin position="20"/>
        <end position="39"/>
    </location>
</feature>
<accession>A0A517Z6H5</accession>
<keyword evidence="2" id="KW-1133">Transmembrane helix</keyword>
<evidence type="ECO:0000256" key="2">
    <source>
        <dbReference type="SAM" id="Phobius"/>
    </source>
</evidence>
<keyword evidence="7" id="KW-1185">Reference proteome</keyword>
<keyword evidence="2" id="KW-0472">Membrane</keyword>
<dbReference type="AlphaFoldDB" id="A0A517Z6H5"/>
<evidence type="ECO:0000259" key="5">
    <source>
        <dbReference type="Pfam" id="PF20407"/>
    </source>
</evidence>
<dbReference type="Pfam" id="PF20407">
    <property type="entry name" value="DUF1583_N"/>
    <property type="match status" value="1"/>
</dbReference>
<dbReference type="Pfam" id="PF07622">
    <property type="entry name" value="DUF1583"/>
    <property type="match status" value="1"/>
</dbReference>
<dbReference type="InterPro" id="IPR022660">
    <property type="entry name" value="DUF1581"/>
</dbReference>
<name>A0A517Z6H5_9PLAN</name>
<dbReference type="SUPFAM" id="SSF82171">
    <property type="entry name" value="DPP6 N-terminal domain-like"/>
    <property type="match status" value="1"/>
</dbReference>
<evidence type="ECO:0000256" key="1">
    <source>
        <dbReference type="SAM" id="MobiDB-lite"/>
    </source>
</evidence>
<dbReference type="KEGG" id="mri:Mal4_23970"/>
<dbReference type="EMBL" id="CP036275">
    <property type="protein sequence ID" value="QDU38077.1"/>
    <property type="molecule type" value="Genomic_DNA"/>
</dbReference>
<evidence type="ECO:0000313" key="7">
    <source>
        <dbReference type="Proteomes" id="UP000320496"/>
    </source>
</evidence>
<proteinExistence type="predicted"/>
<dbReference type="PANTHER" id="PTHR32161:SF8">
    <property type="entry name" value="DPP6 N-TERMINAL DOMAIN-LIKE PROTEIN"/>
    <property type="match status" value="1"/>
</dbReference>
<dbReference type="InterPro" id="IPR011475">
    <property type="entry name" value="DUF1583"/>
</dbReference>
<dbReference type="Pfam" id="PF07619">
    <property type="entry name" value="DUF1581"/>
    <property type="match status" value="1"/>
</dbReference>
<dbReference type="PANTHER" id="PTHR32161">
    <property type="entry name" value="DPP6 N-TERMINAL DOMAIN-LIKE PROTEIN"/>
    <property type="match status" value="1"/>
</dbReference>
<dbReference type="InterPro" id="IPR011042">
    <property type="entry name" value="6-blade_b-propeller_TolB-like"/>
</dbReference>
<sequence length="1189" mass="132839">MNCNGPSTSSSTGPASPRGVIAGVGMYRVGIVGLILLAVPGGRAWSEHRRSDSDALSAVFDTGVIAENVEVVLARASELAPAARFEFLRTWILPGDSHPDFRVSGGFTQTDPSPVARERFPAMHPSEHGGEILSPVFELLESARELGRLEELRNEIASVPVPDNAFQRRAQVALLLLIDLELDDRESAGQRHEELFAMVRGAEPETTADMWPETLVCDRALERREHAAIVADLVGIIFSTRSERMRPATRRVHHAHIAAMMGRVTHLQQKQPATGNDQTLSDWVSVVRKRAVSRGRGYPQARWIPYEDHRLHLPGHDEDYLYYRLPLRGDFEVQCDLRGHGTTQFLAAGTVLGVRGDLSLIDLGTFRDGSRPERIDPPFARLDTWVRYRAVFHDGRCDVSVNGRPLHSQPLGPHHDPWIGVRSWWRNTARIRDVRISGDPTIPSELVLSESPDLAGWYSYYDDPVATERARWIFETDQNGKGQIVGRPMRTLADAWWESLLQYHRPLVEGGTIEYEFRYVPGEYDVHPALDRLVFMLEPDGVRIHSLTDGRHDATGISPANMTEEPGNRRGPDRLPLIASDWNRMQVEIAEGVVRLRLNGVLIYERPLEDANRRVFGLFHYLGTEVRVRNLVMRGNWPTELPSVSEQELADPLLAELDAHRDALEDRFDHDFEQNGVPDVFFERRGQVFADQTQLRHGVQAVARSAGGWQTTKLVSRFAAEGDFDVEARFERLDVKQSNLHGLIFLQIVLDDPERREYRSMRGREGPEEKKREVINGQYSILFEDGQRRYFGQVLMEESTSGRLRLVRRGDRIFTLFAPGESDLFRVVRDEPAPEGAIPAGGIELSLSTNGAGYASCLWKEMSIRCEQLKYLGADAAPQRQLYIMRPDGSDLRTVTGPPAGFAHLGSPEFSADGQRIALDVSGGTTSDSHVFIVNTDGTALTDLGRGCMPGFSADGSKLVMSQPGQGVVEMDSAGENRQTLEPSAWGVQSSPDGRSIVWGEGGNLMLLDVASGVRRLLLTGVDAARYSSIYWNMGWSHDSRSIAFKGRNRRTRNYEVAVANVDPEAGLEVLVASETAMNADFTFSPDDRKVLFATPRPGSPGPRLCLASRDRPGEIEWLEGPPDDWKVYDCDWSHDGEWIAFSAIAPVQPVDWPLPDEEMKALQDAARPIELPTPREQGLFDPVLELFR</sequence>
<dbReference type="OrthoDB" id="269409at2"/>
<feature type="domain" description="DUF1581" evidence="3">
    <location>
        <begin position="389"/>
        <end position="471"/>
    </location>
</feature>
<evidence type="ECO:0000313" key="6">
    <source>
        <dbReference type="EMBL" id="QDU38077.1"/>
    </source>
</evidence>
<keyword evidence="2" id="KW-0812">Transmembrane</keyword>
<dbReference type="RefSeq" id="WP_145369396.1">
    <property type="nucleotide sequence ID" value="NZ_CP036275.1"/>
</dbReference>
<feature type="region of interest" description="Disordered" evidence="1">
    <location>
        <begin position="548"/>
        <end position="572"/>
    </location>
</feature>
<feature type="domain" description="DUF1583" evidence="4">
    <location>
        <begin position="646"/>
        <end position="871"/>
    </location>
</feature>
<feature type="domain" description="DUF1583" evidence="5">
    <location>
        <begin position="495"/>
        <end position="639"/>
    </location>
</feature>
<dbReference type="Proteomes" id="UP000320496">
    <property type="component" value="Chromosome"/>
</dbReference>
<protein>
    <submittedName>
        <fullName evidence="6">Translocation protein TolB</fullName>
    </submittedName>
</protein>
<evidence type="ECO:0000259" key="4">
    <source>
        <dbReference type="Pfam" id="PF07622"/>
    </source>
</evidence>
<dbReference type="InterPro" id="IPR046518">
    <property type="entry name" value="DUF1583_N"/>
</dbReference>
<dbReference type="Gene3D" id="2.120.10.30">
    <property type="entry name" value="TolB, C-terminal domain"/>
    <property type="match status" value="1"/>
</dbReference>